<protein>
    <submittedName>
        <fullName evidence="3">Uncharacterized protein LOC124293356</fullName>
    </submittedName>
</protein>
<organism evidence="2 3">
    <name type="scientific">Neodiprion lecontei</name>
    <name type="common">Redheaded pine sawfly</name>
    <dbReference type="NCBI Taxonomy" id="441921"/>
    <lineage>
        <taxon>Eukaryota</taxon>
        <taxon>Metazoa</taxon>
        <taxon>Ecdysozoa</taxon>
        <taxon>Arthropoda</taxon>
        <taxon>Hexapoda</taxon>
        <taxon>Insecta</taxon>
        <taxon>Pterygota</taxon>
        <taxon>Neoptera</taxon>
        <taxon>Endopterygota</taxon>
        <taxon>Hymenoptera</taxon>
        <taxon>Tenthredinoidea</taxon>
        <taxon>Diprionidae</taxon>
        <taxon>Diprioninae</taxon>
        <taxon>Neodiprion</taxon>
    </lineage>
</organism>
<name>A0ABM3FPI6_NEOLC</name>
<feature type="compositionally biased region" description="Low complexity" evidence="1">
    <location>
        <begin position="95"/>
        <end position="110"/>
    </location>
</feature>
<sequence length="157" mass="17805">MRLGKRIKFTSEFDNLFDIAYAQVDDMINDEQKSFLSKQREKGRIGYIGNICIVHDGTEELARNHDGGDDSPRPHKRRKQEKSPFTQAKQSPAILSLASSQESALSHESATTSDFSYVPSEEEPSESRTSRGSIIVMTKSWLRFWINAKSVTEMAFI</sequence>
<proteinExistence type="predicted"/>
<evidence type="ECO:0000256" key="1">
    <source>
        <dbReference type="SAM" id="MobiDB-lite"/>
    </source>
</evidence>
<evidence type="ECO:0000313" key="2">
    <source>
        <dbReference type="Proteomes" id="UP000829291"/>
    </source>
</evidence>
<feature type="compositionally biased region" description="Basic and acidic residues" evidence="1">
    <location>
        <begin position="61"/>
        <end position="73"/>
    </location>
</feature>
<feature type="region of interest" description="Disordered" evidence="1">
    <location>
        <begin position="61"/>
        <end position="130"/>
    </location>
</feature>
<keyword evidence="2" id="KW-1185">Reference proteome</keyword>
<dbReference type="GeneID" id="124293356"/>
<evidence type="ECO:0000313" key="3">
    <source>
        <dbReference type="RefSeq" id="XP_046589933.1"/>
    </source>
</evidence>
<dbReference type="Proteomes" id="UP000829291">
    <property type="component" value="Chromosome 3"/>
</dbReference>
<dbReference type="RefSeq" id="XP_046589933.1">
    <property type="nucleotide sequence ID" value="XM_046733977.1"/>
</dbReference>
<gene>
    <name evidence="3" type="primary">LOC124293356</name>
</gene>
<accession>A0ABM3FPI6</accession>
<reference evidence="3" key="1">
    <citation type="submission" date="2025-08" db="UniProtKB">
        <authorList>
            <consortium name="RefSeq"/>
        </authorList>
    </citation>
    <scope>IDENTIFICATION</scope>
    <source>
        <tissue evidence="3">Thorax and Abdomen</tissue>
    </source>
</reference>